<dbReference type="InterPro" id="IPR019734">
    <property type="entry name" value="TPR_rpt"/>
</dbReference>
<evidence type="ECO:0000256" key="1">
    <source>
        <dbReference type="ARBA" id="ARBA00022737"/>
    </source>
</evidence>
<evidence type="ECO:0000313" key="7">
    <source>
        <dbReference type="Proteomes" id="UP000055024"/>
    </source>
</evidence>
<feature type="compositionally biased region" description="Polar residues" evidence="4">
    <location>
        <begin position="100"/>
        <end position="111"/>
    </location>
</feature>
<dbReference type="Proteomes" id="UP000055024">
    <property type="component" value="Unassembled WGS sequence"/>
</dbReference>
<dbReference type="Pfam" id="PF13432">
    <property type="entry name" value="TPR_16"/>
    <property type="match status" value="2"/>
</dbReference>
<evidence type="ECO:0000256" key="3">
    <source>
        <dbReference type="PROSITE-ProRule" id="PRU00339"/>
    </source>
</evidence>
<dbReference type="InterPro" id="IPR011990">
    <property type="entry name" value="TPR-like_helical_dom_sf"/>
</dbReference>
<dbReference type="EMBL" id="JYDP01000142">
    <property type="protein sequence ID" value="KRZ05294.1"/>
    <property type="molecule type" value="Genomic_DNA"/>
</dbReference>
<evidence type="ECO:0000256" key="2">
    <source>
        <dbReference type="ARBA" id="ARBA00022803"/>
    </source>
</evidence>
<feature type="domain" description="Lipocalin" evidence="5">
    <location>
        <begin position="1598"/>
        <end position="1736"/>
    </location>
</feature>
<dbReference type="STRING" id="268475.A0A0V1H3X3"/>
<dbReference type="GO" id="GO:0055087">
    <property type="term" value="C:Ski complex"/>
    <property type="evidence" value="ECO:0007669"/>
    <property type="project" value="InterPro"/>
</dbReference>
<keyword evidence="2 3" id="KW-0802">TPR repeat</keyword>
<evidence type="ECO:0000256" key="4">
    <source>
        <dbReference type="SAM" id="MobiDB-lite"/>
    </source>
</evidence>
<dbReference type="SMART" id="SM00028">
    <property type="entry name" value="TPR"/>
    <property type="match status" value="10"/>
</dbReference>
<dbReference type="Pfam" id="PF24976">
    <property type="entry name" value="Lipocalin_10"/>
    <property type="match status" value="1"/>
</dbReference>
<reference evidence="6 7" key="1">
    <citation type="submission" date="2015-01" db="EMBL/GenBank/DDBJ databases">
        <title>Evolution of Trichinella species and genotypes.</title>
        <authorList>
            <person name="Korhonen P.K."/>
            <person name="Edoardo P."/>
            <person name="Giuseppe L.R."/>
            <person name="Gasser R.B."/>
        </authorList>
    </citation>
    <scope>NUCLEOTIDE SEQUENCE [LARGE SCALE GENOMIC DNA]</scope>
    <source>
        <strain evidence="6">ISS1029</strain>
    </source>
</reference>
<protein>
    <submittedName>
        <fullName evidence="6">Tetratricopeptide repeat protein 37</fullName>
    </submittedName>
</protein>
<evidence type="ECO:0000259" key="5">
    <source>
        <dbReference type="Pfam" id="PF24976"/>
    </source>
</evidence>
<feature type="compositionally biased region" description="Basic residues" evidence="4">
    <location>
        <begin position="86"/>
        <end position="97"/>
    </location>
</feature>
<feature type="repeat" description="TPR" evidence="3">
    <location>
        <begin position="1015"/>
        <end position="1048"/>
    </location>
</feature>
<dbReference type="InterPro" id="IPR012674">
    <property type="entry name" value="Calycin"/>
</dbReference>
<dbReference type="PANTHER" id="PTHR15704">
    <property type="entry name" value="SUPERKILLER 3 PROTEIN-RELATED"/>
    <property type="match status" value="1"/>
</dbReference>
<dbReference type="PROSITE" id="PS50005">
    <property type="entry name" value="TPR"/>
    <property type="match status" value="2"/>
</dbReference>
<name>A0A0V1H3X3_9BILA</name>
<dbReference type="OrthoDB" id="421075at2759"/>
<comment type="caution">
    <text evidence="6">The sequence shown here is derived from an EMBL/GenBank/DDBJ whole genome shotgun (WGS) entry which is preliminary data.</text>
</comment>
<dbReference type="Gene3D" id="1.25.40.10">
    <property type="entry name" value="Tetratricopeptide repeat domain"/>
    <property type="match status" value="3"/>
</dbReference>
<dbReference type="Pfam" id="PF13181">
    <property type="entry name" value="TPR_8"/>
    <property type="match status" value="1"/>
</dbReference>
<accession>A0A0V1H3X3</accession>
<dbReference type="GO" id="GO:0006401">
    <property type="term" value="P:RNA catabolic process"/>
    <property type="evidence" value="ECO:0007669"/>
    <property type="project" value="InterPro"/>
</dbReference>
<dbReference type="PANTHER" id="PTHR15704:SF7">
    <property type="entry name" value="SUPERKILLER COMPLEX PROTEIN 3"/>
    <property type="match status" value="1"/>
</dbReference>
<sequence length="1762" mass="203216">MLRCRISALSKLLKPDNALKCAPVTLVNEIVFLCTFVPYTTTIKVKSLPAGRFYGRHIHDKIIDSYRCSFYFKQCFGRKYTRLKMSKNKDKKTRKQNKNTYNKNTAKGSSKAVSNCEDAAKSSAQNQQNVVVDQPSRVMDPKEEKALLKDAKAMYKERQYKKCLEICKTILNCNAKCYFGCLLSGLCYIFLNEYTEAKKFLKAAVEIEPDDVNAWKGLEMYYETFNFNDILHVEVLRKLIQMEKDNRKELTLKLFKSLVDLGKTEEALSELFAYLGDVNDELEVIDDWASDIFNLLSSKGCLSEDGILIKVLNSYEIMLKKDLVTFDKQLKYAEFCQKHFLTKKALIEGLALTQIADKNDFEISIQLYRLIGHTYIDVMSDEVDIDMSVMYKCEEYLFNNFDDMAVSRNDIGFVFMAVVESLREIDAFSYDKALEILNTIFRGVGHNPDYSGSNFINYGESSICLSLPPLCNVGNKYIPYRFEVGFFLIQAYLHKHDYSNAQFVAEEVVKLNLGVNSRPRYYILRLRLAEIYRELQWNYEKAKEFCNELLMQNHLPFSKRTKQRARICLALLLAQDGEVERGLEVLIQDESCYEVHCARAQCYLLMNKLQEALAEATAASEMNHDDDDAQAHYLMGETLRSIGEQPTAALKELLRACKLNAYHAPAFFSLGQLLWLTEGPTKKALECFKWAVHLRPHDRVIIRALSERYHSLGMNDENMDLLERSAGYRQFDQWEWAWREFGMYQLMKGDPIKAVKAFQRLCPSPAEVTEDGDLVSLDLLAESYYRQGNWPTAAKIWRQYCKFKPDLYHLQLLGDALQKSQRFEEALEAYRRIEEEHWAPLFSIGHTYVYKARVNEKAGKFGVAFQSWCAAVEPLERAFQLRPSALLVEKNLADAQFAMAIYKQPNSILWANKAWQHYLNCWSCIQRYPTTVCGQVARSMGLCAVYLCNKSDKDLDDQLRKVGRPALKALQRATKVEPKDISNWIFFGVAAARLRKPRLAQHCFIKAIMLNRENAQSWTNLGMLYLENKDYDLAYECFRTGQNLTIHYGHSWYGMGLLSEKVKQPDSTLDILKESCHISLQRSAIFDYGLRFCENLVECIKQHGHSDCINMKELLFLVEIFPPVIYLFYSNPMTLNNLGVLLEIRGDYEAAYKAYNDSLALMNSDDCDWKETRIVVKTNLFRLAGLDRRIAKIYEPDDEAAEGNLPLRYALLAARSWRRLLVEETCENFENFIIFAEDSVQRTLGIFGKHLLINDITADHCEALLAELNLDKMPPVGLVNLLWNLFQTDMPFEEVLIRALNLLSKFSKFLKKAFFYVLYMYRQVKLNTTFLRDLFAAAMNESWVKMILLDFLDETKQLKLENLVTFRNTIWNEAPNSVILQYVVEKSKALGDPKWEIWKHRFKNENLSLRRPGIEPGSPAWQASILPLNHRRPRLVENTELCFVVGLFCFLFAEVASGRSPAYLLVHCSAYDFPILFYIPSSSWLEILFTVFVVMQILKNQFSVLFLTVILQLTNGQVEIEENLTNTIKRSSSFFGIPVPGNSISGTDVLQLYVRSCKPGFEELPQGDILSSTIKMLADGHGEQFLQKMYSELFFAIQSIDPNKLEGKWYRVMDSSGFYDEICSVVDIKIIEQSQYIATFSLKEFYRPNGPNGTVVTSRGQAFKMGPDPGGFLYFTGRQEDVCPYFIVNSGALNNEQKYEYLFKTPVIVLAKDPQRFALQYKNEVKNFFKQNDFAKSPWDNDNTAALSHFDHVNCVSSYDDF</sequence>
<keyword evidence="7" id="KW-1185">Reference proteome</keyword>
<keyword evidence="1" id="KW-0677">Repeat</keyword>
<gene>
    <name evidence="6" type="primary">ttc37</name>
    <name evidence="6" type="ORF">T11_6811</name>
</gene>
<dbReference type="SUPFAM" id="SSF50814">
    <property type="entry name" value="Lipocalins"/>
    <property type="match status" value="1"/>
</dbReference>
<dbReference type="SUPFAM" id="SSF48452">
    <property type="entry name" value="TPR-like"/>
    <property type="match status" value="5"/>
</dbReference>
<dbReference type="InterPro" id="IPR056868">
    <property type="entry name" value="Lipocalin_dom_nem"/>
</dbReference>
<feature type="repeat" description="TPR" evidence="3">
    <location>
        <begin position="1132"/>
        <end position="1165"/>
    </location>
</feature>
<feature type="region of interest" description="Disordered" evidence="4">
    <location>
        <begin position="86"/>
        <end position="111"/>
    </location>
</feature>
<organism evidence="6 7">
    <name type="scientific">Trichinella zimbabwensis</name>
    <dbReference type="NCBI Taxonomy" id="268475"/>
    <lineage>
        <taxon>Eukaryota</taxon>
        <taxon>Metazoa</taxon>
        <taxon>Ecdysozoa</taxon>
        <taxon>Nematoda</taxon>
        <taxon>Enoplea</taxon>
        <taxon>Dorylaimia</taxon>
        <taxon>Trichinellida</taxon>
        <taxon>Trichinellidae</taxon>
        <taxon>Trichinella</taxon>
    </lineage>
</organism>
<evidence type="ECO:0000313" key="6">
    <source>
        <dbReference type="EMBL" id="KRZ05294.1"/>
    </source>
</evidence>
<proteinExistence type="predicted"/>
<dbReference type="InterPro" id="IPR039226">
    <property type="entry name" value="Ski3/TTC37"/>
</dbReference>